<evidence type="ECO:0000256" key="5">
    <source>
        <dbReference type="ARBA" id="ARBA00022553"/>
    </source>
</evidence>
<dbReference type="Gene3D" id="2.30.30.40">
    <property type="entry name" value="SH3 Domains"/>
    <property type="match status" value="1"/>
</dbReference>
<dbReference type="SMART" id="SM00150">
    <property type="entry name" value="SPEC"/>
    <property type="match status" value="21"/>
</dbReference>
<keyword evidence="9" id="KW-0175">Coiled coil</keyword>
<dbReference type="FunFam" id="1.20.58.60:FF:000017">
    <property type="entry name" value="Spectrin alpha chain, non-erythrocytic 1"/>
    <property type="match status" value="1"/>
</dbReference>
<evidence type="ECO:0000256" key="6">
    <source>
        <dbReference type="ARBA" id="ARBA00022737"/>
    </source>
</evidence>
<evidence type="ECO:0000256" key="8">
    <source>
        <dbReference type="ARBA" id="ARBA00023212"/>
    </source>
</evidence>
<dbReference type="Pfam" id="PF00435">
    <property type="entry name" value="Spectrin"/>
    <property type="match status" value="20"/>
</dbReference>
<dbReference type="PANTHER" id="PTHR11915">
    <property type="entry name" value="SPECTRIN/FILAMIN RELATED CYTOSKELETAL PROTEIN"/>
    <property type="match status" value="1"/>
</dbReference>
<dbReference type="Proteomes" id="UP001054945">
    <property type="component" value="Unassembled WGS sequence"/>
</dbReference>
<dbReference type="CDD" id="cd00176">
    <property type="entry name" value="SPEC"/>
    <property type="match status" value="13"/>
</dbReference>
<dbReference type="InterPro" id="IPR002017">
    <property type="entry name" value="Spectrin_repeat"/>
</dbReference>
<dbReference type="GO" id="GO:0048790">
    <property type="term" value="P:maintenance of presynaptic active zone structure"/>
    <property type="evidence" value="ECO:0007669"/>
    <property type="project" value="UniProtKB-ARBA"/>
</dbReference>
<dbReference type="FunFam" id="1.20.58.60:FF:000020">
    <property type="entry name" value="Spectrin alpha chain, non-erythrocytic 1"/>
    <property type="match status" value="1"/>
</dbReference>
<keyword evidence="5" id="KW-0597">Phosphoprotein</keyword>
<comment type="similarity">
    <text evidence="2">Belongs to the spectrin family.</text>
</comment>
<organism evidence="10 11">
    <name type="scientific">Caerostris extrusa</name>
    <name type="common">Bark spider</name>
    <name type="synonym">Caerostris bankana</name>
    <dbReference type="NCBI Taxonomy" id="172846"/>
    <lineage>
        <taxon>Eukaryota</taxon>
        <taxon>Metazoa</taxon>
        <taxon>Ecdysozoa</taxon>
        <taxon>Arthropoda</taxon>
        <taxon>Chelicerata</taxon>
        <taxon>Arachnida</taxon>
        <taxon>Araneae</taxon>
        <taxon>Araneomorphae</taxon>
        <taxon>Entelegynae</taxon>
        <taxon>Araneoidea</taxon>
        <taxon>Araneidae</taxon>
        <taxon>Caerostris</taxon>
    </lineage>
</organism>
<keyword evidence="11" id="KW-1185">Reference proteome</keyword>
<dbReference type="SUPFAM" id="SSF50044">
    <property type="entry name" value="SH3-domain"/>
    <property type="match status" value="1"/>
</dbReference>
<dbReference type="FunFam" id="1.20.58.60:FF:000191">
    <property type="entry name" value="Spectrin, beta, non-erythrocytic 5"/>
    <property type="match status" value="1"/>
</dbReference>
<dbReference type="GO" id="GO:0016328">
    <property type="term" value="C:lateral plasma membrane"/>
    <property type="evidence" value="ECO:0007669"/>
    <property type="project" value="UniProtKB-ARBA"/>
</dbReference>
<gene>
    <name evidence="10" type="primary">SPTAN1</name>
    <name evidence="10" type="ORF">CEXT_681481</name>
</gene>
<dbReference type="SUPFAM" id="SSF46966">
    <property type="entry name" value="Spectrin repeat"/>
    <property type="match status" value="17"/>
</dbReference>
<dbReference type="Gene3D" id="1.20.58.60">
    <property type="match status" value="20"/>
</dbReference>
<dbReference type="GO" id="GO:0007026">
    <property type="term" value="P:negative regulation of microtubule depolymerization"/>
    <property type="evidence" value="ECO:0007669"/>
    <property type="project" value="UniProtKB-ARBA"/>
</dbReference>
<dbReference type="InterPro" id="IPR036028">
    <property type="entry name" value="SH3-like_dom_sf"/>
</dbReference>
<dbReference type="GO" id="GO:0005856">
    <property type="term" value="C:cytoskeleton"/>
    <property type="evidence" value="ECO:0007669"/>
    <property type="project" value="UniProtKB-SubCell"/>
</dbReference>
<dbReference type="GO" id="GO:0003779">
    <property type="term" value="F:actin binding"/>
    <property type="evidence" value="ECO:0007669"/>
    <property type="project" value="UniProtKB-KW"/>
</dbReference>
<evidence type="ECO:0000256" key="2">
    <source>
        <dbReference type="ARBA" id="ARBA00006826"/>
    </source>
</evidence>
<dbReference type="EMBL" id="BPLR01006257">
    <property type="protein sequence ID" value="GIY08474.1"/>
    <property type="molecule type" value="Genomic_DNA"/>
</dbReference>
<keyword evidence="7" id="KW-0009">Actin-binding</keyword>
<evidence type="ECO:0000256" key="4">
    <source>
        <dbReference type="ARBA" id="ARBA00022490"/>
    </source>
</evidence>
<dbReference type="GO" id="GO:0045169">
    <property type="term" value="C:fusome"/>
    <property type="evidence" value="ECO:0007669"/>
    <property type="project" value="UniProtKB-ARBA"/>
</dbReference>
<evidence type="ECO:0000256" key="1">
    <source>
        <dbReference type="ARBA" id="ARBA00004245"/>
    </source>
</evidence>
<feature type="coiled-coil region" evidence="9">
    <location>
        <begin position="1302"/>
        <end position="1329"/>
    </location>
</feature>
<dbReference type="GO" id="GO:0051693">
    <property type="term" value="P:actin filament capping"/>
    <property type="evidence" value="ECO:0007669"/>
    <property type="project" value="UniProtKB-KW"/>
</dbReference>
<feature type="coiled-coil region" evidence="9">
    <location>
        <begin position="1945"/>
        <end position="1972"/>
    </location>
</feature>
<protein>
    <submittedName>
        <fullName evidence="10">Spectrin alpha chain, non-erythrocytic 1</fullName>
    </submittedName>
</protein>
<dbReference type="GO" id="GO:0042062">
    <property type="term" value="P:long-term strengthening of neuromuscular junction"/>
    <property type="evidence" value="ECO:0007669"/>
    <property type="project" value="UniProtKB-ARBA"/>
</dbReference>
<evidence type="ECO:0000256" key="3">
    <source>
        <dbReference type="ARBA" id="ARBA00022467"/>
    </source>
</evidence>
<evidence type="ECO:0000256" key="7">
    <source>
        <dbReference type="ARBA" id="ARBA00023203"/>
    </source>
</evidence>
<dbReference type="GO" id="GO:0045170">
    <property type="term" value="C:spectrosome"/>
    <property type="evidence" value="ECO:0007669"/>
    <property type="project" value="UniProtKB-ARBA"/>
</dbReference>
<dbReference type="GO" id="GO:0008017">
    <property type="term" value="F:microtubule binding"/>
    <property type="evidence" value="ECO:0007669"/>
    <property type="project" value="UniProtKB-ARBA"/>
</dbReference>
<feature type="coiled-coil region" evidence="9">
    <location>
        <begin position="1582"/>
        <end position="1658"/>
    </location>
</feature>
<evidence type="ECO:0000313" key="10">
    <source>
        <dbReference type="EMBL" id="GIY08474.1"/>
    </source>
</evidence>
<keyword evidence="8" id="KW-0206">Cytoskeleton</keyword>
<evidence type="ECO:0000256" key="9">
    <source>
        <dbReference type="SAM" id="Coils"/>
    </source>
</evidence>
<feature type="coiled-coil region" evidence="9">
    <location>
        <begin position="275"/>
        <end position="309"/>
    </location>
</feature>
<dbReference type="FunFam" id="1.20.58.60:FF:000007">
    <property type="entry name" value="Spectrin alpha chain non-erythrocytic 1"/>
    <property type="match status" value="3"/>
</dbReference>
<sequence length="2353" mass="273875">MREQEIMQRWDYLLELLKKHRSTLTNLSNLMSMLREIDTITSEIKEMEASFYTEDLGRHLLAVEDLLQKHSLVEAHITSQGDTIRKLNKQALSYINDGHKEAPILQKRLNKLNAEYDNLVNLAANRRTKLEESRMYYQFVQDQEEEDAWVVEKQLICKSVVPGKDLQGALSLQQKHKALEVEFNARWPRVLKVIEAGNALKAQKHPESADVSQRIDVLKKNWEKLHELWSVKSKQLEDASAAYQYQADANEAESWMKEKRQLMSSTDYGKDEPSAQALLQRHTRLESEIKAYSSDIERLNEQAEVMIKSGMATYFLSEAAQEPETEEWVEEVVLTPVDEWVEEVYEKEVVKEIVEDRKIPQVMILLQKTNADWWNVRKPNGVDGFVPANYVNEIEPKVVRKRAQKVMKVPEKRKVKKTVMKKQIVKKKKQPMQYKKVLSRSPSKSQEFIQKRQKNINESYEELIELSKARRHYLEDAINLFSFYRECDDFEAWMKEKDRILTTRDPKEGVEVMKKTFENFLTDLSATSRRIEEIDDCVEEFVHTKHSQLGAVKTRQKQIHERWNRLNHLKTEIEKSLEGATSVELFERTCDDAYEWMLEKLEKIETDDIGRDMKTVQALQRKHQNFERELAPIEEKFNRVNLLADSVKISYPTERANVTTRQQELNDLWEKVKWRQNRQIREIRKRKKAAQRRARLDESLGLQIFRNSVKSLLSWVSIVKQSLNSDEPARDVATAENLLKKHQDLGDDIAAHQDNIQGLGVSLLQKNPESEEIRDSLVQLQEEQDAIHRGWQEKGDWLRQCMDLQVFNREADQIDSITNSHNAFLDFEDLGTTLDDVETLLKRHENFLNTLIAQDERLRTFSEMADKLIAARHYESKLQAVKEKAEQRKALLLSSHAFQEFRTDVNELSAWIQEKLKTASDESYRDLTNLERKLQKHEAFEAELKANSERLDVINKNGQSLLTGGFAKMKIPAAERRRILEEALKLHKFSFEVDTEIQWIKEHLPAATSQKLEREILGHQPMIEKTLAAGQQLVDLKHYASDSVKSKCQELKDSWKELLDFFAEANEVELWMTEKTDILESTDYGKDEDAAVKLLTKHKALELEIDTYSSLITEMGHQAQLMVDSNHPDSKIISNRLQVVNQQMKNIQKLANSRRQNLMESKHLHEYFRESDELEKWINEQMLTANSEDYGQDYEHLLILQSKFDDFKLRVETGSERFNQCEELAKKLTANDTSYSSKIEQRQQHLREAWSVLLDNIEARDQKLQAAGEIHRFNRDVADALSRIQEKYASIPEDLGRDLNSVQNLIRKHEGFENDLVALEAQLQILVDDSARLQGSYPGGNADHILEQQNIVIENWNTLQEKAAERKIKLQASYQLQRFLASVRDVENWALAEIEAREGTFGTIVNAGEEMIEGGHYAHEEIRERLDQLLVVRGDLHTAWHKKKIYLDQLCDLQCFLRDAKQLDTLSSQQEVYLSSSDVGNTVEEVDALVKKHEAFEKLLATQNEKLVALQDHGEKLLQQNHFDCETIRTRMLEVTNRRSKVRDLSNLRKQKLADSFLHAQFKRDATEAEAWIGDKKKYIEAEQGMSQIASLEDKMKKLQKHQAFQAELSAHESNIQNIKQKGELLLSKNHECSAKIRQQLERLLKQWNELIASSTNLGRGLEEAQDILEFNNQAEKIEAWIRDKEMMVQAGDIGKDFEHCQALQRKLDDVDSDMRVDELRMKNINSLANKLMRQGRSDIQSVQQRQEDLNQKWKALQGALDFYRQKLANASDVHAFNRDVDDTSDRINEKSVALCVEEETKDLQSVEACQRKLETTERDMTAIEIKLKEHDAESRRLVQKNSEVAAQTRQKLGEVQENWRKLMNLCSTRKQTLSSAYTLHKFLTDFAELESWVTDITSRMNSDELAANNSEAQSMLQLHQERKAEINGRQESIKALKEFGHRLLQQKHSAKEIIETKLQRLEELRKNLIQVWEERRHILTQCRDLQVFKEMVEAAESWLSKKEAFLNNEDLGDSLSSVEALVKKHDNFEKTMTAQSNKVDELETFATELVAAKHYDITAIQNICQAVCARRDKLRENALVRRKKLQESKELQKFLRNIYEVVGWINEKLQVASDESYRDPTNLLSKIQKQAAFEAELASNKARVDAVMTEGEKLISSGHYASLEIQNLLQELEMHWRQLLDQTALKKERLQDAYQALQFNRMLDDLDAWMDEVEVQLQSEDHGKDLTSVQNLLKKHQHLETDINNHAENIEQIKDLNASFQNSNHFLKEEIEEKAIATINRYQSLHDPVQIRRENLEDSLLLHQFNRDVEDELSWIYEKEPLAASTDLGNNLVTVQNLQKKTPSFRSRNSSA</sequence>
<comment type="caution">
    <text evidence="10">The sequence shown here is derived from an EMBL/GenBank/DDBJ whole genome shotgun (WGS) entry which is preliminary data.</text>
</comment>
<dbReference type="GO" id="GO:0031594">
    <property type="term" value="C:neuromuscular junction"/>
    <property type="evidence" value="ECO:0007669"/>
    <property type="project" value="UniProtKB-ARBA"/>
</dbReference>
<name>A0AAV4QI10_CAEEX</name>
<keyword evidence="3" id="KW-0117">Actin capping</keyword>
<reference evidence="10 11" key="1">
    <citation type="submission" date="2021-06" db="EMBL/GenBank/DDBJ databases">
        <title>Caerostris extrusa draft genome.</title>
        <authorList>
            <person name="Kono N."/>
            <person name="Arakawa K."/>
        </authorList>
    </citation>
    <scope>NUCLEOTIDE SEQUENCE [LARGE SCALE GENOMIC DNA]</scope>
</reference>
<feature type="coiled-coil region" evidence="9">
    <location>
        <begin position="2230"/>
        <end position="2271"/>
    </location>
</feature>
<proteinExistence type="inferred from homology"/>
<keyword evidence="4" id="KW-0963">Cytoplasm</keyword>
<comment type="subcellular location">
    <subcellularLocation>
        <location evidence="1">Cytoplasm</location>
        <location evidence="1">Cytoskeleton</location>
    </subcellularLocation>
</comment>
<dbReference type="FunFam" id="1.20.58.60:FF:000019">
    <property type="entry name" value="Spectrin beta chain"/>
    <property type="match status" value="1"/>
</dbReference>
<keyword evidence="6" id="KW-0677">Repeat</keyword>
<dbReference type="GO" id="GO:0016199">
    <property type="term" value="P:axon midline choice point recognition"/>
    <property type="evidence" value="ECO:0007669"/>
    <property type="project" value="UniProtKB-ARBA"/>
</dbReference>
<feature type="coiled-coil region" evidence="9">
    <location>
        <begin position="1807"/>
        <end position="1834"/>
    </location>
</feature>
<accession>A0AAV4QI10</accession>
<evidence type="ECO:0000313" key="11">
    <source>
        <dbReference type="Proteomes" id="UP001054945"/>
    </source>
</evidence>
<dbReference type="InterPro" id="IPR018159">
    <property type="entry name" value="Spectrin/alpha-actinin"/>
</dbReference>